<accession>A0A1Q5Q6H8</accession>
<dbReference type="EMBL" id="LFMY01000021">
    <property type="protein sequence ID" value="OKL55449.1"/>
    <property type="molecule type" value="Genomic_DNA"/>
</dbReference>
<dbReference type="Proteomes" id="UP000214365">
    <property type="component" value="Unassembled WGS sequence"/>
</dbReference>
<reference evidence="2 3" key="1">
    <citation type="submission" date="2015-06" db="EMBL/GenBank/DDBJ databases">
        <title>Talaromyces atroroseus IBT 11181 draft genome.</title>
        <authorList>
            <person name="Rasmussen K.B."/>
            <person name="Rasmussen S."/>
            <person name="Petersen B."/>
            <person name="Sicheritz-Ponten T."/>
            <person name="Mortensen U.H."/>
            <person name="Thrane U."/>
        </authorList>
    </citation>
    <scope>NUCLEOTIDE SEQUENCE [LARGE SCALE GENOMIC DNA]</scope>
    <source>
        <strain evidence="2 3">IBT 11181</strain>
    </source>
</reference>
<dbReference type="PANTHER" id="PTHR13847">
    <property type="entry name" value="SARCOSINE DEHYDROGENASE-RELATED"/>
    <property type="match status" value="1"/>
</dbReference>
<comment type="caution">
    <text evidence="2">The sequence shown here is derived from an EMBL/GenBank/DDBJ whole genome shotgun (WGS) entry which is preliminary data.</text>
</comment>
<dbReference type="Pfam" id="PF01266">
    <property type="entry name" value="DAO"/>
    <property type="match status" value="1"/>
</dbReference>
<keyword evidence="3" id="KW-1185">Reference proteome</keyword>
<dbReference type="AlphaFoldDB" id="A0A1Q5Q6H8"/>
<evidence type="ECO:0000313" key="3">
    <source>
        <dbReference type="Proteomes" id="UP000214365"/>
    </source>
</evidence>
<evidence type="ECO:0000313" key="2">
    <source>
        <dbReference type="EMBL" id="OKL55449.1"/>
    </source>
</evidence>
<dbReference type="OrthoDB" id="498204at2759"/>
<dbReference type="SUPFAM" id="SSF51905">
    <property type="entry name" value="FAD/NAD(P)-binding domain"/>
    <property type="match status" value="1"/>
</dbReference>
<evidence type="ECO:0000259" key="1">
    <source>
        <dbReference type="Pfam" id="PF01266"/>
    </source>
</evidence>
<dbReference type="GO" id="GO:0005737">
    <property type="term" value="C:cytoplasm"/>
    <property type="evidence" value="ECO:0007669"/>
    <property type="project" value="TreeGrafter"/>
</dbReference>
<sequence length="374" mass="40522">MASPSRHTAIIGGGIMGATTAYYLTEQPGFDISAHKVTIIEAVGIAQAASGKAGGLVSVVEALHTEETYELAKISWKLHSDLAAKHNGAEKWWYRRVDMQQQELESTKPEKPALPPPDWDTSWLNTDQITKCSVEGTKDSAGQVGVEVILGKVNRATYAENGSFITTLQYVPRGDTSPINLAVTNVVLAAGPWSGEVFGAIKPSGISYELPVFGTRGHSIFIDTLEPLPPLAVFTEYHNGESERLEGETTKPFHLEFYPRPEYLYVCGPADNRTPLPPVDTPAVDSAFCNRMFEMCGKTSHVLANGTLRQKQSCYMPMVKLTDRSSANPVLSGPPLIGKLPFFDNLIAATGHSCWGMMFGPATGYVVAEIPFAS</sequence>
<protein>
    <recommendedName>
        <fullName evidence="1">FAD dependent oxidoreductase domain-containing protein</fullName>
    </recommendedName>
</protein>
<dbReference type="GeneID" id="31009020"/>
<dbReference type="InterPro" id="IPR036188">
    <property type="entry name" value="FAD/NAD-bd_sf"/>
</dbReference>
<dbReference type="Gene3D" id="3.30.9.10">
    <property type="entry name" value="D-Amino Acid Oxidase, subunit A, domain 2"/>
    <property type="match status" value="1"/>
</dbReference>
<dbReference type="PANTHER" id="PTHR13847:SF150">
    <property type="entry name" value="OXIDOREDUCTASE TDA3-RELATED"/>
    <property type="match status" value="1"/>
</dbReference>
<dbReference type="InterPro" id="IPR006076">
    <property type="entry name" value="FAD-dep_OxRdtase"/>
</dbReference>
<proteinExistence type="predicted"/>
<dbReference type="RefSeq" id="XP_020115570.1">
    <property type="nucleotide sequence ID" value="XM_020265258.1"/>
</dbReference>
<dbReference type="Gene3D" id="3.50.50.60">
    <property type="entry name" value="FAD/NAD(P)-binding domain"/>
    <property type="match status" value="2"/>
</dbReference>
<feature type="domain" description="FAD dependent oxidoreductase" evidence="1">
    <location>
        <begin position="8"/>
        <end position="369"/>
    </location>
</feature>
<dbReference type="STRING" id="1441469.A0A1Q5Q6H8"/>
<organism evidence="2 3">
    <name type="scientific">Talaromyces atroroseus</name>
    <dbReference type="NCBI Taxonomy" id="1441469"/>
    <lineage>
        <taxon>Eukaryota</taxon>
        <taxon>Fungi</taxon>
        <taxon>Dikarya</taxon>
        <taxon>Ascomycota</taxon>
        <taxon>Pezizomycotina</taxon>
        <taxon>Eurotiomycetes</taxon>
        <taxon>Eurotiomycetidae</taxon>
        <taxon>Eurotiales</taxon>
        <taxon>Trichocomaceae</taxon>
        <taxon>Talaromyces</taxon>
        <taxon>Talaromyces sect. Trachyspermi</taxon>
    </lineage>
</organism>
<gene>
    <name evidence="2" type="ORF">UA08_09264</name>
</gene>
<name>A0A1Q5Q6H8_TALAT</name>